<dbReference type="Pfam" id="PF16371">
    <property type="entry name" value="MetallophosN"/>
    <property type="match status" value="1"/>
</dbReference>
<dbReference type="InterPro" id="IPR032288">
    <property type="entry name" value="Metallophos_C"/>
</dbReference>
<protein>
    <submittedName>
        <fullName evidence="3">Metallophosphoesterase</fullName>
    </submittedName>
</protein>
<gene>
    <name evidence="3" type="ORF">FYJ73_11995</name>
</gene>
<dbReference type="SUPFAM" id="SSF56300">
    <property type="entry name" value="Metallo-dependent phosphatases"/>
    <property type="match status" value="1"/>
</dbReference>
<evidence type="ECO:0000313" key="3">
    <source>
        <dbReference type="EMBL" id="MST85376.1"/>
    </source>
</evidence>
<dbReference type="InterPro" id="IPR032285">
    <property type="entry name" value="Metallophos_N"/>
</dbReference>
<dbReference type="AlphaFoldDB" id="A0A7K0KHG3"/>
<reference evidence="3 4" key="1">
    <citation type="submission" date="2019-08" db="EMBL/GenBank/DDBJ databases">
        <title>In-depth cultivation of the pig gut microbiome towards novel bacterial diversity and tailored functional studies.</title>
        <authorList>
            <person name="Wylensek D."/>
            <person name="Hitch T.C.A."/>
            <person name="Clavel T."/>
        </authorList>
    </citation>
    <scope>NUCLEOTIDE SEQUENCE [LARGE SCALE GENOMIC DNA]</scope>
    <source>
        <strain evidence="3 4">LKV-178-WT-2A</strain>
    </source>
</reference>
<proteinExistence type="predicted"/>
<evidence type="ECO:0000259" key="1">
    <source>
        <dbReference type="Pfam" id="PF16370"/>
    </source>
</evidence>
<dbReference type="PANTHER" id="PTHR43143:SF1">
    <property type="entry name" value="SERINE_THREONINE-PROTEIN PHOSPHATASE CPPED1"/>
    <property type="match status" value="1"/>
</dbReference>
<dbReference type="InterPro" id="IPR051918">
    <property type="entry name" value="STPP_CPPED1"/>
</dbReference>
<dbReference type="Pfam" id="PF16370">
    <property type="entry name" value="MetallophosC"/>
    <property type="match status" value="1"/>
</dbReference>
<dbReference type="EMBL" id="VUNG01000035">
    <property type="protein sequence ID" value="MST85376.1"/>
    <property type="molecule type" value="Genomic_DNA"/>
</dbReference>
<evidence type="ECO:0000313" key="4">
    <source>
        <dbReference type="Proteomes" id="UP000438914"/>
    </source>
</evidence>
<comment type="caution">
    <text evidence="3">The sequence shown here is derived from an EMBL/GenBank/DDBJ whole genome shotgun (WGS) entry which is preliminary data.</text>
</comment>
<evidence type="ECO:0000259" key="2">
    <source>
        <dbReference type="Pfam" id="PF16371"/>
    </source>
</evidence>
<dbReference type="RefSeq" id="WP_154534961.1">
    <property type="nucleotide sequence ID" value="NZ_VUNG01000035.1"/>
</dbReference>
<accession>A0A7K0KHG3</accession>
<dbReference type="PANTHER" id="PTHR43143">
    <property type="entry name" value="METALLOPHOSPHOESTERASE, CALCINEURIN SUPERFAMILY"/>
    <property type="match status" value="1"/>
</dbReference>
<name>A0A7K0KHG3_9BACT</name>
<feature type="domain" description="Calcineurin-like phosphoesterase N-terminal" evidence="2">
    <location>
        <begin position="85"/>
        <end position="157"/>
    </location>
</feature>
<dbReference type="Proteomes" id="UP000438914">
    <property type="component" value="Unassembled WGS sequence"/>
</dbReference>
<dbReference type="InterPro" id="IPR029052">
    <property type="entry name" value="Metallo-depent_PP-like"/>
</dbReference>
<keyword evidence="4" id="KW-1185">Reference proteome</keyword>
<organism evidence="3 4">
    <name type="scientific">Hallella mizrahii</name>
    <dbReference type="NCBI Taxonomy" id="2606637"/>
    <lineage>
        <taxon>Bacteria</taxon>
        <taxon>Pseudomonadati</taxon>
        <taxon>Bacteroidota</taxon>
        <taxon>Bacteroidia</taxon>
        <taxon>Bacteroidales</taxon>
        <taxon>Prevotellaceae</taxon>
        <taxon>Hallella</taxon>
    </lineage>
</organism>
<dbReference type="InterPro" id="IPR008969">
    <property type="entry name" value="CarboxyPept-like_regulatory"/>
</dbReference>
<dbReference type="SUPFAM" id="SSF49464">
    <property type="entry name" value="Carboxypeptidase regulatory domain-like"/>
    <property type="match status" value="1"/>
</dbReference>
<feature type="domain" description="Calcineurin-like phosphoesterase C-terminal" evidence="1">
    <location>
        <begin position="409"/>
        <end position="574"/>
    </location>
</feature>
<sequence>MDKKEKRHTILLTLAALIATLVVVAAVVAVWHQPDDADDPHKQTASAVARHADTVRDTMHRALKPHLQKPIPKPSLMIQGTLRRTDGTPVPAVTVSDGIECVKTDSLGHYALRRRADAHFVYYTVPDWAEVPTHSHSDHTACIYQRITPTDSVYDFWLKPLPTGKESRYAMLVFGDPQVTNAFSPYYTGPNDNPVKITDVARFSKETMADVRQTLKAIPGDMPVYGLSMGDDVQYYGGFNATLEKKIRKTLGASRMRLFSVIGNHDQDGKDRYKRKWEEAWGPTDYSFDRGDEHYVCFNDCHFYRGSIYWQPGELTDRQMAWLKQDLALADKQKKVVLCYHIPLTMGTRPKKGAEPVGIATEEGHFTSSRLTEILLLLDTFKGGYELFCGHTHFALNHELDYHGRHLLEHCHAAACGNIWQSNVNICGTPNGYYIYGFQGTAIYTDYYKGTRWNRMTQMALFRADTDFNGESYAADWSLPRGKGVIVANVFNADSRWKVYAIENGVEHPMKRLSGEGQDAFAVGYHHRYAVSVPYQFVGKHNKYLIMNHLYYYEPLSPSAEITVRAHDPYGNVYRASSRNVITEPFFNYAHYYPNR</sequence>
<dbReference type="Gene3D" id="3.60.21.10">
    <property type="match status" value="1"/>
</dbReference>